<organism evidence="2 3">
    <name type="scientific">Sinocyclocheilus grahami</name>
    <name type="common">Dianchi golden-line fish</name>
    <name type="synonym">Barbus grahami</name>
    <dbReference type="NCBI Taxonomy" id="75366"/>
    <lineage>
        <taxon>Eukaryota</taxon>
        <taxon>Metazoa</taxon>
        <taxon>Chordata</taxon>
        <taxon>Craniata</taxon>
        <taxon>Vertebrata</taxon>
        <taxon>Euteleostomi</taxon>
        <taxon>Actinopterygii</taxon>
        <taxon>Neopterygii</taxon>
        <taxon>Teleostei</taxon>
        <taxon>Ostariophysi</taxon>
        <taxon>Cypriniformes</taxon>
        <taxon>Cyprinidae</taxon>
        <taxon>Cyprininae</taxon>
        <taxon>Sinocyclocheilus</taxon>
    </lineage>
</organism>
<reference evidence="2" key="2">
    <citation type="submission" date="2025-09" db="UniProtKB">
        <authorList>
            <consortium name="Ensembl"/>
        </authorList>
    </citation>
    <scope>IDENTIFICATION</scope>
</reference>
<dbReference type="OMA" id="NHNCEAD"/>
<dbReference type="InParanoid" id="A0A672L1P8"/>
<name>A0A672L1P8_SINGR</name>
<feature type="compositionally biased region" description="Acidic residues" evidence="1">
    <location>
        <begin position="103"/>
        <end position="115"/>
    </location>
</feature>
<evidence type="ECO:0008006" key="4">
    <source>
        <dbReference type="Google" id="ProtNLM"/>
    </source>
</evidence>
<evidence type="ECO:0000313" key="2">
    <source>
        <dbReference type="Ensembl" id="ENSSGRP00000017048.1"/>
    </source>
</evidence>
<dbReference type="Proteomes" id="UP000472262">
    <property type="component" value="Unassembled WGS sequence"/>
</dbReference>
<keyword evidence="3" id="KW-1185">Reference proteome</keyword>
<dbReference type="AlphaFoldDB" id="A0A672L1P8"/>
<reference evidence="2" key="1">
    <citation type="submission" date="2025-08" db="UniProtKB">
        <authorList>
            <consortium name="Ensembl"/>
        </authorList>
    </citation>
    <scope>IDENTIFICATION</scope>
</reference>
<dbReference type="Ensembl" id="ENSSGRT00000018425.1">
    <property type="protein sequence ID" value="ENSSGRP00000017048.1"/>
    <property type="gene ID" value="ENSSGRG00000010349.1"/>
</dbReference>
<evidence type="ECO:0000313" key="3">
    <source>
        <dbReference type="Proteomes" id="UP000472262"/>
    </source>
</evidence>
<feature type="region of interest" description="Disordered" evidence="1">
    <location>
        <begin position="97"/>
        <end position="121"/>
    </location>
</feature>
<sequence>MECTDRILLCGYTGTVSIQRKEDVSFNVVLHGTVRLLPMLQQICSGMKLYGLLTLVQQETDICRQLFVPGSFTKVDADFLVETLSPVFSEKGTMRQGKNNIEDMPEEETKDENEEVDKAQRNISDTPINVARFCQWLTGQSHVPLSDADREKFKIVMEFDHECHVRYGTHSICYPVVNACSRSVTFPVAHLGTYAEFKNVISQAIVHGYEFGRC</sequence>
<evidence type="ECO:0000256" key="1">
    <source>
        <dbReference type="SAM" id="MobiDB-lite"/>
    </source>
</evidence>
<proteinExistence type="predicted"/>
<protein>
    <recommendedName>
        <fullName evidence="4">HECT domain-containing protein</fullName>
    </recommendedName>
</protein>
<accession>A0A672L1P8</accession>